<gene>
    <name evidence="8" type="ORF">ACEWY4_016172</name>
</gene>
<dbReference type="EMBL" id="JBHFQA010000014">
    <property type="protein sequence ID" value="KAL2087344.1"/>
    <property type="molecule type" value="Genomic_DNA"/>
</dbReference>
<sequence>MPIPLPEEGEDQEETPGEMAIFGAWDMGIAHQLPGAIKYLKLPVVSREECRAGFQSGRGPVIDSKMFCTGPSEFFINVCFSDAGSALVFQNPKTNRVYAAGIVSFETACAFRKHAVSTRISAHLPWIRDIMREDQEALTKDETPEDNLSVPESDGVSTIDIDWDCRDKVSSCTTSAELLVESEGPDTPPSPRHAAFSTTTYYVHKGETPDSAEVPVGPSCPVISNEGSLKVRGEPGSAKALEATRRPPVITDACGQRASLLAKVRAQLTRGKHDNVRVIRVKEAVEENTITSADVGTPVPPAALEKHKMPKKSKLVCAQPKLVCVQEALKENTISTDLRPQIEFRSSAEHEAVVSNKVALASKLPPLPPSLHPAPSRLPPLDPPTLGANRAPVAPLPSIQSKLAQKEKEDMRHIVQRVLQADMDEDSANVWSYDVKEDEEVQTKSKTKRSIKRR</sequence>
<dbReference type="Proteomes" id="UP001591681">
    <property type="component" value="Unassembled WGS sequence"/>
</dbReference>
<keyword evidence="3" id="KW-0732">Signal</keyword>
<evidence type="ECO:0000256" key="5">
    <source>
        <dbReference type="ARBA" id="ARBA00023180"/>
    </source>
</evidence>
<dbReference type="GO" id="GO:0005576">
    <property type="term" value="C:extracellular region"/>
    <property type="evidence" value="ECO:0007669"/>
    <property type="project" value="UniProtKB-SubCell"/>
</dbReference>
<evidence type="ECO:0000259" key="7">
    <source>
        <dbReference type="PROSITE" id="PS50240"/>
    </source>
</evidence>
<dbReference type="PANTHER" id="PTHR24260">
    <property type="match status" value="1"/>
</dbReference>
<comment type="caution">
    <text evidence="8">The sequence shown here is derived from an EMBL/GenBank/DDBJ whole genome shotgun (WGS) entry which is preliminary data.</text>
</comment>
<dbReference type="PANTHER" id="PTHR24260:SF136">
    <property type="entry name" value="GH08193P-RELATED"/>
    <property type="match status" value="1"/>
</dbReference>
<comment type="subcellular location">
    <subcellularLocation>
        <location evidence="1">Secreted</location>
    </subcellularLocation>
</comment>
<dbReference type="Pfam" id="PF00089">
    <property type="entry name" value="Trypsin"/>
    <property type="match status" value="1"/>
</dbReference>
<evidence type="ECO:0000256" key="4">
    <source>
        <dbReference type="ARBA" id="ARBA00023157"/>
    </source>
</evidence>
<dbReference type="InterPro" id="IPR043504">
    <property type="entry name" value="Peptidase_S1_PA_chymotrypsin"/>
</dbReference>
<evidence type="ECO:0000313" key="8">
    <source>
        <dbReference type="EMBL" id="KAL2087344.1"/>
    </source>
</evidence>
<dbReference type="AlphaFoldDB" id="A0ABD1JJT3"/>
<feature type="region of interest" description="Disordered" evidence="6">
    <location>
        <begin position="365"/>
        <end position="393"/>
    </location>
</feature>
<keyword evidence="9" id="KW-1185">Reference proteome</keyword>
<organism evidence="8 9">
    <name type="scientific">Coilia grayii</name>
    <name type="common">Gray's grenadier anchovy</name>
    <dbReference type="NCBI Taxonomy" id="363190"/>
    <lineage>
        <taxon>Eukaryota</taxon>
        <taxon>Metazoa</taxon>
        <taxon>Chordata</taxon>
        <taxon>Craniata</taxon>
        <taxon>Vertebrata</taxon>
        <taxon>Euteleostomi</taxon>
        <taxon>Actinopterygii</taxon>
        <taxon>Neopterygii</taxon>
        <taxon>Teleostei</taxon>
        <taxon>Clupei</taxon>
        <taxon>Clupeiformes</taxon>
        <taxon>Clupeoidei</taxon>
        <taxon>Engraulidae</taxon>
        <taxon>Coilinae</taxon>
        <taxon>Coilia</taxon>
    </lineage>
</organism>
<feature type="domain" description="Peptidase S1" evidence="7">
    <location>
        <begin position="1"/>
        <end position="132"/>
    </location>
</feature>
<evidence type="ECO:0000256" key="3">
    <source>
        <dbReference type="ARBA" id="ARBA00022729"/>
    </source>
</evidence>
<evidence type="ECO:0000313" key="9">
    <source>
        <dbReference type="Proteomes" id="UP001591681"/>
    </source>
</evidence>
<reference evidence="8 9" key="1">
    <citation type="submission" date="2024-09" db="EMBL/GenBank/DDBJ databases">
        <title>A chromosome-level genome assembly of Gray's grenadier anchovy, Coilia grayii.</title>
        <authorList>
            <person name="Fu Z."/>
        </authorList>
    </citation>
    <scope>NUCLEOTIDE SEQUENCE [LARGE SCALE GENOMIC DNA]</scope>
    <source>
        <strain evidence="8">G4</strain>
        <tissue evidence="8">Muscle</tissue>
    </source>
</reference>
<accession>A0ABD1JJT3</accession>
<feature type="region of interest" description="Disordered" evidence="6">
    <location>
        <begin position="426"/>
        <end position="454"/>
    </location>
</feature>
<keyword evidence="5" id="KW-0325">Glycoprotein</keyword>
<protein>
    <recommendedName>
        <fullName evidence="7">Peptidase S1 domain-containing protein</fullName>
    </recommendedName>
</protein>
<dbReference type="FunFam" id="2.40.10.10:FF:000054">
    <property type="entry name" value="Complement C1r subcomponent"/>
    <property type="match status" value="1"/>
</dbReference>
<dbReference type="Gene3D" id="2.40.10.10">
    <property type="entry name" value="Trypsin-like serine proteases"/>
    <property type="match status" value="1"/>
</dbReference>
<feature type="compositionally biased region" description="Pro residues" evidence="6">
    <location>
        <begin position="365"/>
        <end position="383"/>
    </location>
</feature>
<dbReference type="GO" id="GO:0006508">
    <property type="term" value="P:proteolysis"/>
    <property type="evidence" value="ECO:0007669"/>
    <property type="project" value="UniProtKB-ARBA"/>
</dbReference>
<evidence type="ECO:0000256" key="1">
    <source>
        <dbReference type="ARBA" id="ARBA00004613"/>
    </source>
</evidence>
<dbReference type="InterPro" id="IPR001254">
    <property type="entry name" value="Trypsin_dom"/>
</dbReference>
<keyword evidence="2" id="KW-0964">Secreted</keyword>
<dbReference type="PROSITE" id="PS50240">
    <property type="entry name" value="TRYPSIN_DOM"/>
    <property type="match status" value="1"/>
</dbReference>
<keyword evidence="4" id="KW-1015">Disulfide bond</keyword>
<feature type="compositionally biased region" description="Basic residues" evidence="6">
    <location>
        <begin position="445"/>
        <end position="454"/>
    </location>
</feature>
<evidence type="ECO:0000256" key="6">
    <source>
        <dbReference type="SAM" id="MobiDB-lite"/>
    </source>
</evidence>
<evidence type="ECO:0000256" key="2">
    <source>
        <dbReference type="ARBA" id="ARBA00022525"/>
    </source>
</evidence>
<proteinExistence type="predicted"/>
<dbReference type="SUPFAM" id="SSF50494">
    <property type="entry name" value="Trypsin-like serine proteases"/>
    <property type="match status" value="1"/>
</dbReference>
<name>A0ABD1JJT3_9TELE</name>
<dbReference type="GO" id="GO:0004252">
    <property type="term" value="F:serine-type endopeptidase activity"/>
    <property type="evidence" value="ECO:0007669"/>
    <property type="project" value="UniProtKB-ARBA"/>
</dbReference>
<dbReference type="InterPro" id="IPR051333">
    <property type="entry name" value="CLIP_Serine_Protease"/>
</dbReference>
<dbReference type="InterPro" id="IPR009003">
    <property type="entry name" value="Peptidase_S1_PA"/>
</dbReference>